<dbReference type="KEGG" id="ttt:THITE_2090342"/>
<gene>
    <name evidence="2" type="ORF">THITE_2090342</name>
</gene>
<reference evidence="2 3" key="1">
    <citation type="journal article" date="2011" name="Nat. Biotechnol.">
        <title>Comparative genomic analysis of the thermophilic biomass-degrading fungi Myceliophthora thermophila and Thielavia terrestris.</title>
        <authorList>
            <person name="Berka R.M."/>
            <person name="Grigoriev I.V."/>
            <person name="Otillar R."/>
            <person name="Salamov A."/>
            <person name="Grimwood J."/>
            <person name="Reid I."/>
            <person name="Ishmael N."/>
            <person name="John T."/>
            <person name="Darmond C."/>
            <person name="Moisan M.-C."/>
            <person name="Henrissat B."/>
            <person name="Coutinho P.M."/>
            <person name="Lombard V."/>
            <person name="Natvig D.O."/>
            <person name="Lindquist E."/>
            <person name="Schmutz J."/>
            <person name="Lucas S."/>
            <person name="Harris P."/>
            <person name="Powlowski J."/>
            <person name="Bellemare A."/>
            <person name="Taylor D."/>
            <person name="Butler G."/>
            <person name="de Vries R.P."/>
            <person name="Allijn I.E."/>
            <person name="van den Brink J."/>
            <person name="Ushinsky S."/>
            <person name="Storms R."/>
            <person name="Powell A.J."/>
            <person name="Paulsen I.T."/>
            <person name="Elbourne L.D.H."/>
            <person name="Baker S.E."/>
            <person name="Magnuson J."/>
            <person name="LaBoissiere S."/>
            <person name="Clutterbuck A.J."/>
            <person name="Martinez D."/>
            <person name="Wogulis M."/>
            <person name="de Leon A.L."/>
            <person name="Rey M.W."/>
            <person name="Tsang A."/>
        </authorList>
    </citation>
    <scope>NUCLEOTIDE SEQUENCE [LARGE SCALE GENOMIC DNA]</scope>
    <source>
        <strain evidence="3">ATCC 38088 / NRRL 8126</strain>
    </source>
</reference>
<dbReference type="HOGENOM" id="CLU_1016297_0_0_1"/>
<dbReference type="OrthoDB" id="4583309at2759"/>
<name>G2RAA3_THETT</name>
<dbReference type="AlphaFoldDB" id="G2RAA3"/>
<feature type="region of interest" description="Disordered" evidence="1">
    <location>
        <begin position="38"/>
        <end position="71"/>
    </location>
</feature>
<dbReference type="EMBL" id="CP003012">
    <property type="protein sequence ID" value="AEO68835.1"/>
    <property type="molecule type" value="Genomic_DNA"/>
</dbReference>
<accession>G2RAA3</accession>
<dbReference type="Proteomes" id="UP000008181">
    <property type="component" value="Chromosome 4"/>
</dbReference>
<feature type="compositionally biased region" description="Basic and acidic residues" evidence="1">
    <location>
        <begin position="43"/>
        <end position="56"/>
    </location>
</feature>
<sequence length="274" mass="30677">MEPGDPDSARRGRGGRGAHSRHVHVFPRIMGMASMVPNLLGHPRTEPRETGHETDSRTGVPGTSATDPWEPFLPVDPAIHASRAIRLERLQLHLPGEGGDWIRTVKSSYGQGFIWWLAPLSPPFAHHRAMMNWSPYRKGIYLDETTRQWRPCRLDRNQLLRPVIVPNSARAFALPFYDTYLSFAARLSRHSPLDEDAHTAVLIYLCGRVRLGEDQCHCCIKRRIGTSMPGDPVPVCVSAAPYFHGICANCFLKGGSLPERLNRCSVSEVLTIDE</sequence>
<dbReference type="GeneID" id="11524361"/>
<evidence type="ECO:0000313" key="2">
    <source>
        <dbReference type="EMBL" id="AEO68835.1"/>
    </source>
</evidence>
<evidence type="ECO:0000256" key="1">
    <source>
        <dbReference type="SAM" id="MobiDB-lite"/>
    </source>
</evidence>
<evidence type="ECO:0000313" key="3">
    <source>
        <dbReference type="Proteomes" id="UP000008181"/>
    </source>
</evidence>
<proteinExistence type="predicted"/>
<keyword evidence="3" id="KW-1185">Reference proteome</keyword>
<dbReference type="RefSeq" id="XP_003655171.1">
    <property type="nucleotide sequence ID" value="XM_003655123.1"/>
</dbReference>
<dbReference type="eggNOG" id="ENOG502T6C4">
    <property type="taxonomic scope" value="Eukaryota"/>
</dbReference>
<protein>
    <submittedName>
        <fullName evidence="2">Uncharacterized protein</fullName>
    </submittedName>
</protein>
<organism evidence="2 3">
    <name type="scientific">Thermothielavioides terrestris (strain ATCC 38088 / NRRL 8126)</name>
    <name type="common">Thielavia terrestris</name>
    <dbReference type="NCBI Taxonomy" id="578455"/>
    <lineage>
        <taxon>Eukaryota</taxon>
        <taxon>Fungi</taxon>
        <taxon>Dikarya</taxon>
        <taxon>Ascomycota</taxon>
        <taxon>Pezizomycotina</taxon>
        <taxon>Sordariomycetes</taxon>
        <taxon>Sordariomycetidae</taxon>
        <taxon>Sordariales</taxon>
        <taxon>Chaetomiaceae</taxon>
        <taxon>Thermothielavioides</taxon>
        <taxon>Thermothielavioides terrestris</taxon>
    </lineage>
</organism>
<feature type="region of interest" description="Disordered" evidence="1">
    <location>
        <begin position="1"/>
        <end position="22"/>
    </location>
</feature>
<feature type="compositionally biased region" description="Basic residues" evidence="1">
    <location>
        <begin position="11"/>
        <end position="22"/>
    </location>
</feature>